<comment type="caution">
    <text evidence="1">The sequence shown here is derived from an EMBL/GenBank/DDBJ whole genome shotgun (WGS) entry which is preliminary data.</text>
</comment>
<reference evidence="2" key="1">
    <citation type="journal article" date="2022" name="Mol. Ecol. Resour.">
        <title>The genomes of chicory, endive, great burdock and yacon provide insights into Asteraceae palaeo-polyploidization history and plant inulin production.</title>
        <authorList>
            <person name="Fan W."/>
            <person name="Wang S."/>
            <person name="Wang H."/>
            <person name="Wang A."/>
            <person name="Jiang F."/>
            <person name="Liu H."/>
            <person name="Zhao H."/>
            <person name="Xu D."/>
            <person name="Zhang Y."/>
        </authorList>
    </citation>
    <scope>NUCLEOTIDE SEQUENCE [LARGE SCALE GENOMIC DNA]</scope>
    <source>
        <strain evidence="2">cv. Yunnan</strain>
    </source>
</reference>
<proteinExistence type="predicted"/>
<keyword evidence="2" id="KW-1185">Reference proteome</keyword>
<sequence length="108" mass="12869">MLAVALRWHTGGVWRVLAFLNKPPEPTDMISADYCSIWQSEPPIKGGEIYEFLEGFNFCQRIKRHICFRSVPFPVKSQEVFLLQPYCKSFRHLFHQSFTMWFKFQTFT</sequence>
<evidence type="ECO:0000313" key="1">
    <source>
        <dbReference type="EMBL" id="KAI3725437.1"/>
    </source>
</evidence>
<evidence type="ECO:0000313" key="2">
    <source>
        <dbReference type="Proteomes" id="UP001056120"/>
    </source>
</evidence>
<gene>
    <name evidence="1" type="ORF">L1987_65225</name>
</gene>
<dbReference type="EMBL" id="CM042039">
    <property type="protein sequence ID" value="KAI3725437.1"/>
    <property type="molecule type" value="Genomic_DNA"/>
</dbReference>
<name>A0ACB9BTX9_9ASTR</name>
<organism evidence="1 2">
    <name type="scientific">Smallanthus sonchifolius</name>
    <dbReference type="NCBI Taxonomy" id="185202"/>
    <lineage>
        <taxon>Eukaryota</taxon>
        <taxon>Viridiplantae</taxon>
        <taxon>Streptophyta</taxon>
        <taxon>Embryophyta</taxon>
        <taxon>Tracheophyta</taxon>
        <taxon>Spermatophyta</taxon>
        <taxon>Magnoliopsida</taxon>
        <taxon>eudicotyledons</taxon>
        <taxon>Gunneridae</taxon>
        <taxon>Pentapetalae</taxon>
        <taxon>asterids</taxon>
        <taxon>campanulids</taxon>
        <taxon>Asterales</taxon>
        <taxon>Asteraceae</taxon>
        <taxon>Asteroideae</taxon>
        <taxon>Heliantheae alliance</taxon>
        <taxon>Millerieae</taxon>
        <taxon>Smallanthus</taxon>
    </lineage>
</organism>
<dbReference type="Proteomes" id="UP001056120">
    <property type="component" value="Linkage Group LG22"/>
</dbReference>
<accession>A0ACB9BTX9</accession>
<reference evidence="1 2" key="2">
    <citation type="journal article" date="2022" name="Mol. Ecol. Resour.">
        <title>The genomes of chicory, endive, great burdock and yacon provide insights into Asteraceae paleo-polyploidization history and plant inulin production.</title>
        <authorList>
            <person name="Fan W."/>
            <person name="Wang S."/>
            <person name="Wang H."/>
            <person name="Wang A."/>
            <person name="Jiang F."/>
            <person name="Liu H."/>
            <person name="Zhao H."/>
            <person name="Xu D."/>
            <person name="Zhang Y."/>
        </authorList>
    </citation>
    <scope>NUCLEOTIDE SEQUENCE [LARGE SCALE GENOMIC DNA]</scope>
    <source>
        <strain evidence="2">cv. Yunnan</strain>
        <tissue evidence="1">Leaves</tissue>
    </source>
</reference>
<protein>
    <submittedName>
        <fullName evidence="1">Uncharacterized protein</fullName>
    </submittedName>
</protein>